<evidence type="ECO:0000256" key="10">
    <source>
        <dbReference type="PROSITE-ProRule" id="PRU00042"/>
    </source>
</evidence>
<dbReference type="GO" id="GO:0005667">
    <property type="term" value="C:transcription regulator complex"/>
    <property type="evidence" value="ECO:0007669"/>
    <property type="project" value="TreeGrafter"/>
</dbReference>
<feature type="domain" description="C2H2-type" evidence="11">
    <location>
        <begin position="59"/>
        <end position="90"/>
    </location>
</feature>
<protein>
    <recommendedName>
        <fullName evidence="11">C2H2-type domain-containing protein</fullName>
    </recommendedName>
</protein>
<dbReference type="FunFam" id="3.30.160.60:FF:001119">
    <property type="entry name" value="zinc finger protein 408"/>
    <property type="match status" value="1"/>
</dbReference>
<dbReference type="Gene3D" id="3.30.160.60">
    <property type="entry name" value="Classic Zinc Finger"/>
    <property type="match status" value="3"/>
</dbReference>
<dbReference type="Proteomes" id="UP001497623">
    <property type="component" value="Unassembled WGS sequence"/>
</dbReference>
<dbReference type="GO" id="GO:0000122">
    <property type="term" value="P:negative regulation of transcription by RNA polymerase II"/>
    <property type="evidence" value="ECO:0007669"/>
    <property type="project" value="UniProtKB-ARBA"/>
</dbReference>
<gene>
    <name evidence="12" type="ORF">MNOR_LOCUS24241</name>
</gene>
<feature type="domain" description="C2H2-type" evidence="11">
    <location>
        <begin position="91"/>
        <end position="118"/>
    </location>
</feature>
<dbReference type="PROSITE" id="PS50157">
    <property type="entry name" value="ZINC_FINGER_C2H2_2"/>
    <property type="match status" value="3"/>
</dbReference>
<dbReference type="InterPro" id="IPR013087">
    <property type="entry name" value="Znf_C2H2_type"/>
</dbReference>
<keyword evidence="13" id="KW-1185">Reference proteome</keyword>
<dbReference type="PANTHER" id="PTHR14003">
    <property type="entry name" value="TRANSCRIPTIONAL REPRESSOR PROTEIN YY"/>
    <property type="match status" value="1"/>
</dbReference>
<dbReference type="GO" id="GO:0000978">
    <property type="term" value="F:RNA polymerase II cis-regulatory region sequence-specific DNA binding"/>
    <property type="evidence" value="ECO:0007669"/>
    <property type="project" value="TreeGrafter"/>
</dbReference>
<evidence type="ECO:0000256" key="6">
    <source>
        <dbReference type="ARBA" id="ARBA00023015"/>
    </source>
</evidence>
<dbReference type="PROSITE" id="PS00028">
    <property type="entry name" value="ZINC_FINGER_C2H2_1"/>
    <property type="match status" value="3"/>
</dbReference>
<evidence type="ECO:0000313" key="12">
    <source>
        <dbReference type="EMBL" id="CAL4124105.1"/>
    </source>
</evidence>
<dbReference type="EMBL" id="CAXKWB010022096">
    <property type="protein sequence ID" value="CAL4124105.1"/>
    <property type="molecule type" value="Genomic_DNA"/>
</dbReference>
<keyword evidence="5" id="KW-0862">Zinc</keyword>
<comment type="caution">
    <text evidence="12">The sequence shown here is derived from an EMBL/GenBank/DDBJ whole genome shotgun (WGS) entry which is preliminary data.</text>
</comment>
<keyword evidence="3" id="KW-0677">Repeat</keyword>
<dbReference type="PANTHER" id="PTHR14003:SF23">
    <property type="entry name" value="ZINC FINGER PROTEIN 143"/>
    <property type="match status" value="1"/>
</dbReference>
<keyword evidence="7" id="KW-0238">DNA-binding</keyword>
<dbReference type="FunFam" id="3.30.160.60:FF:000965">
    <property type="entry name" value="Neurotrophin receptor-interacting factor homolog"/>
    <property type="match status" value="1"/>
</dbReference>
<evidence type="ECO:0000256" key="9">
    <source>
        <dbReference type="ARBA" id="ARBA00023242"/>
    </source>
</evidence>
<keyword evidence="6" id="KW-0805">Transcription regulation</keyword>
<reference evidence="12 13" key="1">
    <citation type="submission" date="2024-05" db="EMBL/GenBank/DDBJ databases">
        <authorList>
            <person name="Wallberg A."/>
        </authorList>
    </citation>
    <scope>NUCLEOTIDE SEQUENCE [LARGE SCALE GENOMIC DNA]</scope>
</reference>
<evidence type="ECO:0000256" key="7">
    <source>
        <dbReference type="ARBA" id="ARBA00023125"/>
    </source>
</evidence>
<dbReference type="GO" id="GO:0000785">
    <property type="term" value="C:chromatin"/>
    <property type="evidence" value="ECO:0007669"/>
    <property type="project" value="TreeGrafter"/>
</dbReference>
<keyword evidence="8" id="KW-0804">Transcription</keyword>
<dbReference type="SMART" id="SM00355">
    <property type="entry name" value="ZnF_C2H2"/>
    <property type="match status" value="3"/>
</dbReference>
<proteinExistence type="predicted"/>
<feature type="non-terminal residue" evidence="12">
    <location>
        <position position="149"/>
    </location>
</feature>
<dbReference type="GO" id="GO:0000981">
    <property type="term" value="F:DNA-binding transcription factor activity, RNA polymerase II-specific"/>
    <property type="evidence" value="ECO:0007669"/>
    <property type="project" value="TreeGrafter"/>
</dbReference>
<feature type="domain" description="C2H2-type" evidence="11">
    <location>
        <begin position="119"/>
        <end position="146"/>
    </location>
</feature>
<name>A0AAV2RH15_MEGNR</name>
<evidence type="ECO:0000256" key="8">
    <source>
        <dbReference type="ARBA" id="ARBA00023163"/>
    </source>
</evidence>
<dbReference type="FunFam" id="3.30.160.60:FF:001465">
    <property type="entry name" value="Zinc finger protein 560"/>
    <property type="match status" value="1"/>
</dbReference>
<dbReference type="InterPro" id="IPR036236">
    <property type="entry name" value="Znf_C2H2_sf"/>
</dbReference>
<dbReference type="Pfam" id="PF00096">
    <property type="entry name" value="zf-C2H2"/>
    <property type="match status" value="2"/>
</dbReference>
<organism evidence="12 13">
    <name type="scientific">Meganyctiphanes norvegica</name>
    <name type="common">Northern krill</name>
    <name type="synonym">Thysanopoda norvegica</name>
    <dbReference type="NCBI Taxonomy" id="48144"/>
    <lineage>
        <taxon>Eukaryota</taxon>
        <taxon>Metazoa</taxon>
        <taxon>Ecdysozoa</taxon>
        <taxon>Arthropoda</taxon>
        <taxon>Crustacea</taxon>
        <taxon>Multicrustacea</taxon>
        <taxon>Malacostraca</taxon>
        <taxon>Eumalacostraca</taxon>
        <taxon>Eucarida</taxon>
        <taxon>Euphausiacea</taxon>
        <taxon>Euphausiidae</taxon>
        <taxon>Meganyctiphanes</taxon>
    </lineage>
</organism>
<keyword evidence="2" id="KW-0479">Metal-binding</keyword>
<evidence type="ECO:0000313" key="13">
    <source>
        <dbReference type="Proteomes" id="UP001497623"/>
    </source>
</evidence>
<sequence>MTIGREVIEINMCKQNMKNVGIKVKDEIEIHEEPINITSESYCINPQITHTEEAAYRCFYCQKNCIHCGKTFRNISDLKCHLRTHTGEKPFHCSHCDKAFSHENSLKRHLIIHTGEKSFQCTHCDKAFSNKSYLNRHLKSHTGEKPFHC</sequence>
<comment type="subcellular location">
    <subcellularLocation>
        <location evidence="1">Nucleus</location>
    </subcellularLocation>
</comment>
<evidence type="ECO:0000256" key="3">
    <source>
        <dbReference type="ARBA" id="ARBA00022737"/>
    </source>
</evidence>
<dbReference type="GO" id="GO:0008270">
    <property type="term" value="F:zinc ion binding"/>
    <property type="evidence" value="ECO:0007669"/>
    <property type="project" value="UniProtKB-KW"/>
</dbReference>
<dbReference type="Pfam" id="PF13894">
    <property type="entry name" value="zf-C2H2_4"/>
    <property type="match status" value="1"/>
</dbReference>
<evidence type="ECO:0000256" key="1">
    <source>
        <dbReference type="ARBA" id="ARBA00004123"/>
    </source>
</evidence>
<evidence type="ECO:0000259" key="11">
    <source>
        <dbReference type="PROSITE" id="PS50157"/>
    </source>
</evidence>
<evidence type="ECO:0000256" key="5">
    <source>
        <dbReference type="ARBA" id="ARBA00022833"/>
    </source>
</evidence>
<dbReference type="AlphaFoldDB" id="A0AAV2RH15"/>
<accession>A0AAV2RH15</accession>
<keyword evidence="9" id="KW-0539">Nucleus</keyword>
<dbReference type="SUPFAM" id="SSF57667">
    <property type="entry name" value="beta-beta-alpha zinc fingers"/>
    <property type="match status" value="2"/>
</dbReference>
<dbReference type="GO" id="GO:0031519">
    <property type="term" value="C:PcG protein complex"/>
    <property type="evidence" value="ECO:0007669"/>
    <property type="project" value="TreeGrafter"/>
</dbReference>
<evidence type="ECO:0000256" key="2">
    <source>
        <dbReference type="ARBA" id="ARBA00022723"/>
    </source>
</evidence>
<evidence type="ECO:0000256" key="4">
    <source>
        <dbReference type="ARBA" id="ARBA00022771"/>
    </source>
</evidence>
<keyword evidence="4 10" id="KW-0863">Zinc-finger</keyword>